<dbReference type="InterPro" id="IPR051083">
    <property type="entry name" value="GrpII_Intron_Splice-Mob/Def"/>
</dbReference>
<dbReference type="Gene3D" id="1.10.30.50">
    <property type="match status" value="1"/>
</dbReference>
<dbReference type="Pfam" id="PF08388">
    <property type="entry name" value="GIIM"/>
    <property type="match status" value="1"/>
</dbReference>
<dbReference type="InterPro" id="IPR043502">
    <property type="entry name" value="DNA/RNA_pol_sf"/>
</dbReference>
<dbReference type="InterPro" id="IPR025960">
    <property type="entry name" value="RVT_N"/>
</dbReference>
<dbReference type="Pfam" id="PF13655">
    <property type="entry name" value="RVT_N"/>
    <property type="match status" value="1"/>
</dbReference>
<dbReference type="GO" id="GO:0003964">
    <property type="term" value="F:RNA-directed DNA polymerase activity"/>
    <property type="evidence" value="ECO:0007669"/>
    <property type="project" value="UniProtKB-KW"/>
</dbReference>
<evidence type="ECO:0000313" key="3">
    <source>
        <dbReference type="Proteomes" id="UP001202052"/>
    </source>
</evidence>
<keyword evidence="2" id="KW-0808">Transferase</keyword>
<name>A0ABT0P6V1_9ACTN</name>
<organism evidence="2 3">
    <name type="scientific">Streptomyces lavenduligriseus</name>
    <dbReference type="NCBI Taxonomy" id="67315"/>
    <lineage>
        <taxon>Bacteria</taxon>
        <taxon>Bacillati</taxon>
        <taxon>Actinomycetota</taxon>
        <taxon>Actinomycetes</taxon>
        <taxon>Kitasatosporales</taxon>
        <taxon>Streptomycetaceae</taxon>
        <taxon>Streptomyces</taxon>
    </lineage>
</organism>
<reference evidence="2 3" key="1">
    <citation type="submission" date="2022-05" db="EMBL/GenBank/DDBJ databases">
        <title>Genome Resource of Streptomyces lavenduligriseus GA1-1, a Strain with Broad-Spectrum Antifungal Activity against Phytopathogenic Fungi.</title>
        <authorList>
            <person name="Qi D."/>
        </authorList>
    </citation>
    <scope>NUCLEOTIDE SEQUENCE [LARGE SCALE GENOMIC DNA]</scope>
    <source>
        <strain evidence="2 3">GA1-1</strain>
    </source>
</reference>
<dbReference type="InterPro" id="IPR013597">
    <property type="entry name" value="Mat_intron_G2"/>
</dbReference>
<dbReference type="Pfam" id="PF01844">
    <property type="entry name" value="HNH"/>
    <property type="match status" value="1"/>
</dbReference>
<dbReference type="PANTHER" id="PTHR34047">
    <property type="entry name" value="NUCLEAR INTRON MATURASE 1, MITOCHONDRIAL-RELATED"/>
    <property type="match status" value="1"/>
</dbReference>
<accession>A0ABT0P6V1</accession>
<evidence type="ECO:0000259" key="1">
    <source>
        <dbReference type="PROSITE" id="PS50878"/>
    </source>
</evidence>
<dbReference type="CDD" id="cd01651">
    <property type="entry name" value="RT_G2_intron"/>
    <property type="match status" value="1"/>
</dbReference>
<dbReference type="PROSITE" id="PS50878">
    <property type="entry name" value="RT_POL"/>
    <property type="match status" value="1"/>
</dbReference>
<dbReference type="EC" id="2.7.7.49" evidence="2"/>
<dbReference type="EMBL" id="JAMCCK010000076">
    <property type="protein sequence ID" value="MCL3998752.1"/>
    <property type="molecule type" value="Genomic_DNA"/>
</dbReference>
<keyword evidence="2" id="KW-0548">Nucleotidyltransferase</keyword>
<dbReference type="CDD" id="cd00085">
    <property type="entry name" value="HNHc"/>
    <property type="match status" value="1"/>
</dbReference>
<dbReference type="InterPro" id="IPR030931">
    <property type="entry name" value="Group_II_RT_mat"/>
</dbReference>
<protein>
    <submittedName>
        <fullName evidence="2">Group II intron reverse transcriptase/maturase</fullName>
        <ecNumber evidence="2">2.7.7.49</ecNumber>
    </submittedName>
</protein>
<dbReference type="NCBIfam" id="TIGR04416">
    <property type="entry name" value="group_II_RT_mat"/>
    <property type="match status" value="1"/>
</dbReference>
<keyword evidence="2" id="KW-0695">RNA-directed DNA polymerase</keyword>
<keyword evidence="3" id="KW-1185">Reference proteome</keyword>
<evidence type="ECO:0000313" key="2">
    <source>
        <dbReference type="EMBL" id="MCL3998752.1"/>
    </source>
</evidence>
<gene>
    <name evidence="2" type="primary">ltrA</name>
    <name evidence="2" type="ORF">M4438_35520</name>
</gene>
<dbReference type="Proteomes" id="UP001202052">
    <property type="component" value="Unassembled WGS sequence"/>
</dbReference>
<dbReference type="Pfam" id="PF00078">
    <property type="entry name" value="RVT_1"/>
    <property type="match status" value="1"/>
</dbReference>
<dbReference type="InterPro" id="IPR000477">
    <property type="entry name" value="RT_dom"/>
</dbReference>
<dbReference type="PANTHER" id="PTHR34047:SF10">
    <property type="entry name" value="GROUP II INTRON-ASSOCIATED OPEN READING FRAME"/>
    <property type="match status" value="1"/>
</dbReference>
<dbReference type="InterPro" id="IPR002711">
    <property type="entry name" value="HNH"/>
</dbReference>
<comment type="caution">
    <text evidence="2">The sequence shown here is derived from an EMBL/GenBank/DDBJ whole genome shotgun (WGS) entry which is preliminary data.</text>
</comment>
<dbReference type="InterPro" id="IPR003615">
    <property type="entry name" value="HNH_nuc"/>
</dbReference>
<feature type="domain" description="Reverse transcriptase" evidence="1">
    <location>
        <begin position="95"/>
        <end position="329"/>
    </location>
</feature>
<proteinExistence type="predicted"/>
<dbReference type="SMART" id="SM00507">
    <property type="entry name" value="HNHc"/>
    <property type="match status" value="1"/>
</dbReference>
<sequence length="582" mass="66199">MSPGPANGPSGVIGTPPRSDWAKAEANVRRLRQRIFRAAQEGDLKKVRNLQKLMLRSHSNLVVSVRRVTQKSKGKKTAGVDGEIALTPSERKRLIEELSSETGLAAKPVKRVYIPKSNGKMRPLGIPVIRDRVHQARAKNALEPEWEARFEARSYGFRPGRSCHDAISTIHTVTSGKRTKRLWVLDADLAAAFDRINHERLLEAIDLFPGREMVGRWLRAGVMENHNKIETNEGTPQGGVISPLLLNIALHGMTEAAGATERVVRTNPNAPALIRYADDFVALCATKEEAIAVKESLAKWLEPKGLSFNEEKTRVVHLSEGFDFLGFNIQRTRNGKVIIRPSRDAVKRLIRTLRERIRSMDGWETVALIGKLNPIIRGWATYYRGVVSSNIFATLDTYVFQRLWLWAMRRHRKKGRLWRIAHYWGEFNIHRRDRWVFGDPKTGAYLIKFGWTRIVRHKLVKGRASKDDPSLTAYWASRSRSRRHPDVDGKRNIGLAVRQKGLCPKCGLDLIEGAEFEPQDVREWVQWFSASSKQLHVHHIVYRRDGGSDDRSNLELIHADCHRELHAHGDRRTPTARASQPA</sequence>
<dbReference type="SUPFAM" id="SSF56672">
    <property type="entry name" value="DNA/RNA polymerases"/>
    <property type="match status" value="1"/>
</dbReference>